<name>A0A9X0QHL7_9BACT</name>
<comment type="caution">
    <text evidence="1">The sequence shown here is derived from an EMBL/GenBank/DDBJ whole genome shotgun (WGS) entry which is preliminary data.</text>
</comment>
<evidence type="ECO:0000313" key="1">
    <source>
        <dbReference type="EMBL" id="MBB5330373.1"/>
    </source>
</evidence>
<gene>
    <name evidence="1" type="ORF">HDF14_004008</name>
</gene>
<protein>
    <submittedName>
        <fullName evidence="1">Uncharacterized protein</fullName>
    </submittedName>
</protein>
<sequence>MRMENRTFVLSFSDMHANRNGSDPVGNPNLTRFLTASKLFKLCKDFVELTARGRAS</sequence>
<proteinExistence type="predicted"/>
<evidence type="ECO:0000313" key="2">
    <source>
        <dbReference type="Proteomes" id="UP000535182"/>
    </source>
</evidence>
<dbReference type="Proteomes" id="UP000535182">
    <property type="component" value="Unassembled WGS sequence"/>
</dbReference>
<keyword evidence="2" id="KW-1185">Reference proteome</keyword>
<accession>A0A9X0QHL7</accession>
<dbReference type="EMBL" id="JACHEB010000010">
    <property type="protein sequence ID" value="MBB5330373.1"/>
    <property type="molecule type" value="Genomic_DNA"/>
</dbReference>
<reference evidence="1 2" key="1">
    <citation type="submission" date="2020-08" db="EMBL/GenBank/DDBJ databases">
        <title>Genomic Encyclopedia of Type Strains, Phase IV (KMG-V): Genome sequencing to study the core and pangenomes of soil and plant-associated prokaryotes.</title>
        <authorList>
            <person name="Whitman W."/>
        </authorList>
    </citation>
    <scope>NUCLEOTIDE SEQUENCE [LARGE SCALE GENOMIC DNA]</scope>
    <source>
        <strain evidence="1 2">X5P2</strain>
    </source>
</reference>
<dbReference type="AlphaFoldDB" id="A0A9X0QHL7"/>
<organism evidence="1 2">
    <name type="scientific">Tunturiibacter gelidiferens</name>
    <dbReference type="NCBI Taxonomy" id="3069689"/>
    <lineage>
        <taxon>Bacteria</taxon>
        <taxon>Pseudomonadati</taxon>
        <taxon>Acidobacteriota</taxon>
        <taxon>Terriglobia</taxon>
        <taxon>Terriglobales</taxon>
        <taxon>Acidobacteriaceae</taxon>
        <taxon>Tunturiibacter</taxon>
    </lineage>
</organism>